<sequence length="495" mass="54909">MSEIPIDLFPAPSPPPSRISPRSLPGSTHQSTTVLRALLKENHEKFHVFFNAMGFHNHMTHYLLALWGLGADSEIIQAAYASESAFQAPAYESPEPITVDNFHNHLGDEKFYNAYLKFFTEAVRSEGIWQTLEKFIFSSEFNYNGRDNTKPEMLNRFLDGLLHPMIHVGYGCEFGLPGMIVEGLASAAVHHDTTTVLLPESMWKSEATSVGTVTSLLSSSLNLGLGTSSPSPSKNVHALTILARVLKDQHLGELVNKDPIGTFTGNVEKHGQSLLKYVSQWTFDSSDPKEVERKVEELVWTNVIIYGIGGWSRGKAFNSDFMLMHLVTSSIFLSSITANIKAASQEILLRGYLILSLAWWISRGRPGFDIEGFFNEDTAYPVPQGPFPTPHAQSLPSPVSPKATTPNPWFPIIQTSLVIPDDHIPKLHRALAHFGSLYGNRAPGEPDFAGTELPFAEKLDGSLFIRVAGLANERLRDKDLDISGSKFWDRQGFFL</sequence>
<dbReference type="Pfam" id="PF14027">
    <property type="entry name" value="Questin_oxidase"/>
    <property type="match status" value="1"/>
</dbReference>
<dbReference type="AlphaFoldDB" id="A0A9P7FS42"/>
<dbReference type="Proteomes" id="UP000717328">
    <property type="component" value="Unassembled WGS sequence"/>
</dbReference>
<reference evidence="3" key="2">
    <citation type="submission" date="2021-10" db="EMBL/GenBank/DDBJ databases">
        <title>Phylogenomics reveals ancestral predisposition of the termite-cultivated fungus Termitomyces towards a domesticated lifestyle.</title>
        <authorList>
            <person name="Auxier B."/>
            <person name="Grum-Grzhimaylo A."/>
            <person name="Cardenas M.E."/>
            <person name="Lodge J.D."/>
            <person name="Laessoe T."/>
            <person name="Pedersen O."/>
            <person name="Smith M.E."/>
            <person name="Kuyper T.W."/>
            <person name="Franco-Molano E.A."/>
            <person name="Baroni T.J."/>
            <person name="Aanen D.K."/>
        </authorList>
    </citation>
    <scope>NUCLEOTIDE SEQUENCE</scope>
    <source>
        <strain evidence="3">D49</strain>
    </source>
</reference>
<protein>
    <submittedName>
        <fullName evidence="3">Uncharacterized protein</fullName>
    </submittedName>
</protein>
<organism evidence="3 4">
    <name type="scientific">Sphagnurus paluster</name>
    <dbReference type="NCBI Taxonomy" id="117069"/>
    <lineage>
        <taxon>Eukaryota</taxon>
        <taxon>Fungi</taxon>
        <taxon>Dikarya</taxon>
        <taxon>Basidiomycota</taxon>
        <taxon>Agaricomycotina</taxon>
        <taxon>Agaricomycetes</taxon>
        <taxon>Agaricomycetidae</taxon>
        <taxon>Agaricales</taxon>
        <taxon>Tricholomatineae</taxon>
        <taxon>Lyophyllaceae</taxon>
        <taxon>Sphagnurus</taxon>
    </lineage>
</organism>
<proteinExistence type="predicted"/>
<evidence type="ECO:0000313" key="3">
    <source>
        <dbReference type="EMBL" id="KAG5636019.1"/>
    </source>
</evidence>
<evidence type="ECO:0000313" key="4">
    <source>
        <dbReference type="Proteomes" id="UP000717328"/>
    </source>
</evidence>
<evidence type="ECO:0000256" key="1">
    <source>
        <dbReference type="ARBA" id="ARBA00023002"/>
    </source>
</evidence>
<dbReference type="GO" id="GO:0016491">
    <property type="term" value="F:oxidoreductase activity"/>
    <property type="evidence" value="ECO:0007669"/>
    <property type="project" value="UniProtKB-KW"/>
</dbReference>
<comment type="caution">
    <text evidence="3">The sequence shown here is derived from an EMBL/GenBank/DDBJ whole genome shotgun (WGS) entry which is preliminary data.</text>
</comment>
<accession>A0A9P7FS42</accession>
<feature type="region of interest" description="Disordered" evidence="2">
    <location>
        <begin position="1"/>
        <end position="28"/>
    </location>
</feature>
<evidence type="ECO:0000256" key="2">
    <source>
        <dbReference type="SAM" id="MobiDB-lite"/>
    </source>
</evidence>
<dbReference type="EMBL" id="JABCKI010005987">
    <property type="protein sequence ID" value="KAG5636019.1"/>
    <property type="molecule type" value="Genomic_DNA"/>
</dbReference>
<gene>
    <name evidence="3" type="ORF">H0H81_009369</name>
</gene>
<dbReference type="InterPro" id="IPR025337">
    <property type="entry name" value="Questin_oxidase-like"/>
</dbReference>
<reference evidence="3" key="1">
    <citation type="submission" date="2021-02" db="EMBL/GenBank/DDBJ databases">
        <authorList>
            <person name="Nieuwenhuis M."/>
            <person name="Van De Peppel L.J.J."/>
        </authorList>
    </citation>
    <scope>NUCLEOTIDE SEQUENCE</scope>
    <source>
        <strain evidence="3">D49</strain>
    </source>
</reference>
<dbReference type="PANTHER" id="PTHR35870">
    <property type="entry name" value="PROTEIN, PUTATIVE (AFU_ORTHOLOGUE AFUA_5G03330)-RELATED"/>
    <property type="match status" value="1"/>
</dbReference>
<dbReference type="PANTHER" id="PTHR35870:SF1">
    <property type="entry name" value="PROTEIN, PUTATIVE (AFU_ORTHOLOGUE AFUA_5G03330)-RELATED"/>
    <property type="match status" value="1"/>
</dbReference>
<keyword evidence="4" id="KW-1185">Reference proteome</keyword>
<keyword evidence="1" id="KW-0560">Oxidoreductase</keyword>
<dbReference type="OrthoDB" id="10004862at2759"/>
<name>A0A9P7FS42_9AGAR</name>